<dbReference type="GO" id="GO:0003824">
    <property type="term" value="F:catalytic activity"/>
    <property type="evidence" value="ECO:0007669"/>
    <property type="project" value="InterPro"/>
</dbReference>
<sequence length="261" mass="27562">MRNVTLDIEGRVATVTLRRPDAMNALNRTTKEALLAVLKDVAADRSIRAVVLTGEGRAFCVGQDLNELRADLDTCGAAAWETVRDHYSPVVKLIATMPKPVIAALNGVAAGAGAAFALACDYRLSSATASINFAFASIGLSADSGATWTLPRLVGTARAKSLLMRPGSVDATACLEFGLIDEIVESDLLANRAAALAAEFAAGPTLAYAAIRQALVYSASHSLDETLALEEHFMRETGTSGDHRAAVESFFAKQKPIFRGH</sequence>
<evidence type="ECO:0000256" key="2">
    <source>
        <dbReference type="RuleBase" id="RU003707"/>
    </source>
</evidence>
<keyword evidence="4" id="KW-1185">Reference proteome</keyword>
<reference evidence="3 4" key="1">
    <citation type="submission" date="2020-04" db="EMBL/GenBank/DDBJ databases">
        <title>Paraburkholderia sp. RP-4-7 isolated from soil.</title>
        <authorList>
            <person name="Dahal R.H."/>
        </authorList>
    </citation>
    <scope>NUCLEOTIDE SEQUENCE [LARGE SCALE GENOMIC DNA]</scope>
    <source>
        <strain evidence="3 4">RP-4-7</strain>
    </source>
</reference>
<evidence type="ECO:0000256" key="1">
    <source>
        <dbReference type="ARBA" id="ARBA00005254"/>
    </source>
</evidence>
<dbReference type="RefSeq" id="WP_169490886.1">
    <property type="nucleotide sequence ID" value="NZ_JABBGJ010000071.1"/>
</dbReference>
<dbReference type="AlphaFoldDB" id="A0A848IVA8"/>
<dbReference type="PANTHER" id="PTHR43459">
    <property type="entry name" value="ENOYL-COA HYDRATASE"/>
    <property type="match status" value="1"/>
</dbReference>
<dbReference type="InterPro" id="IPR018376">
    <property type="entry name" value="Enoyl-CoA_hyd/isom_CS"/>
</dbReference>
<name>A0A848IVA8_9BURK</name>
<dbReference type="Pfam" id="PF00378">
    <property type="entry name" value="ECH_1"/>
    <property type="match status" value="1"/>
</dbReference>
<dbReference type="Gene3D" id="3.90.226.10">
    <property type="entry name" value="2-enoyl-CoA Hydratase, Chain A, domain 1"/>
    <property type="match status" value="1"/>
</dbReference>
<comment type="similarity">
    <text evidence="1 2">Belongs to the enoyl-CoA hydratase/isomerase family.</text>
</comment>
<dbReference type="InterPro" id="IPR001753">
    <property type="entry name" value="Enoyl-CoA_hydra/iso"/>
</dbReference>
<protein>
    <submittedName>
        <fullName evidence="3">Enoyl-CoA hydratase</fullName>
    </submittedName>
</protein>
<dbReference type="PANTHER" id="PTHR43459:SF1">
    <property type="entry name" value="EG:BACN32G11.4 PROTEIN"/>
    <property type="match status" value="1"/>
</dbReference>
<accession>A0A848IVA8</accession>
<evidence type="ECO:0000313" key="3">
    <source>
        <dbReference type="EMBL" id="NMM04119.1"/>
    </source>
</evidence>
<evidence type="ECO:0000313" key="4">
    <source>
        <dbReference type="Proteomes" id="UP000544134"/>
    </source>
</evidence>
<dbReference type="CDD" id="cd06558">
    <property type="entry name" value="crotonase-like"/>
    <property type="match status" value="1"/>
</dbReference>
<dbReference type="PROSITE" id="PS00166">
    <property type="entry name" value="ENOYL_COA_HYDRATASE"/>
    <property type="match status" value="1"/>
</dbReference>
<dbReference type="InterPro" id="IPR014748">
    <property type="entry name" value="Enoyl-CoA_hydra_C"/>
</dbReference>
<dbReference type="SUPFAM" id="SSF52096">
    <property type="entry name" value="ClpP/crotonase"/>
    <property type="match status" value="1"/>
</dbReference>
<comment type="caution">
    <text evidence="3">The sequence shown here is derived from an EMBL/GenBank/DDBJ whole genome shotgun (WGS) entry which is preliminary data.</text>
</comment>
<gene>
    <name evidence="3" type="ORF">HHL24_40465</name>
</gene>
<dbReference type="Proteomes" id="UP000544134">
    <property type="component" value="Unassembled WGS sequence"/>
</dbReference>
<organism evidence="3 4">
    <name type="scientific">Paraburkholderia polaris</name>
    <dbReference type="NCBI Taxonomy" id="2728848"/>
    <lineage>
        <taxon>Bacteria</taxon>
        <taxon>Pseudomonadati</taxon>
        <taxon>Pseudomonadota</taxon>
        <taxon>Betaproteobacteria</taxon>
        <taxon>Burkholderiales</taxon>
        <taxon>Burkholderiaceae</taxon>
        <taxon>Paraburkholderia</taxon>
    </lineage>
</organism>
<dbReference type="InterPro" id="IPR029045">
    <property type="entry name" value="ClpP/crotonase-like_dom_sf"/>
</dbReference>
<proteinExistence type="inferred from homology"/>
<dbReference type="EMBL" id="JABBGJ010000071">
    <property type="protein sequence ID" value="NMM04119.1"/>
    <property type="molecule type" value="Genomic_DNA"/>
</dbReference>
<dbReference type="Gene3D" id="1.10.12.10">
    <property type="entry name" value="Lyase 2-enoyl-coa Hydratase, Chain A, domain 2"/>
    <property type="match status" value="1"/>
</dbReference>